<accession>U6KU61</accession>
<feature type="compositionally biased region" description="Polar residues" evidence="1">
    <location>
        <begin position="850"/>
        <end position="859"/>
    </location>
</feature>
<feature type="compositionally biased region" description="Low complexity" evidence="1">
    <location>
        <begin position="76"/>
        <end position="86"/>
    </location>
</feature>
<feature type="compositionally biased region" description="Basic and acidic residues" evidence="1">
    <location>
        <begin position="860"/>
        <end position="873"/>
    </location>
</feature>
<feature type="region of interest" description="Disordered" evidence="1">
    <location>
        <begin position="1"/>
        <end position="27"/>
    </location>
</feature>
<evidence type="ECO:0000313" key="2">
    <source>
        <dbReference type="EMBL" id="CDJ40438.1"/>
    </source>
</evidence>
<dbReference type="GeneID" id="25253003"/>
<dbReference type="OrthoDB" id="545169at2759"/>
<sequence length="1028" mass="112623">MKHALSRGNKYRETGGERGPEEEAPTDGVVYLPAGHIQLGEVAAVRFRLSNTGSLGTAYRLFPVTPEELQEPLEPESPSSQHSEQPNETTSSVQDLAELPARNQNTEETATLNSVDAQPTEILEKDIVFGQAEEDTRSFNASGWLEALQGEEVVLAQRLRISDKHNTFAWAKIVSSGLSKLLGKKKEQAGREASCPETTFQLSLRSTLVKNAAGELDALQTQEITIVHAPTRTGRFVGFFALQFSNKEVLFHLGIALYFVPFKASKYKAVQLWRSLIRVFSTRLHIRLGTRLAPESSVGHLHFRSFCEQHDDVIVVVDGQCILPPVCMDAPLHDLGICVPNRVYRQHFQVTSNSSLTRTLQVVLPEAEEGVLWVEPRCSFVQPRGVASLTAHVCLSFSFFDRHPEYVQPVSPVIAKTNLKAIAFKIPIQIKASDQILCAETAITGTLTELHLRLSRTTLNFGTSDNTTRRMQLMKVHNPSLLIASYGFRSSDRALRVLEPPQFSDICGGTEKQLSTKTNQDSFPAAGEVSTFLSQDLSNGAAPSREPPAKEEDPTSKRICGSVIVPAEGAREMPLSFLAPEQWQGENNRTWDDLHQYLPHIDYGGTGVLLPGETRTLAVVLDPAKLRCDAHALQLATGKAIEREGVLRLRVLLASQAAYEVKIPWAITFVECPISILPSPTLKFPAIPLGQRSTATLELKLSVNTLAPGKGEIEGGQNHARSPETTKQAAQSMAILVDVQQPPSRISCLSVTPTRILMDLKKRCASIFICFTPTNEYMKMHHFWPVTPVQEKGEDIKKSLVTSVVIESTKLASGKKVQSNKGGVREEKAQAASSVGATRGREGVKKTSKTEVNTPPDTKNTMEKSLTHGEAKGKQSRLNSRPVMNSGDEGDFSATLAVEESAESAGNDARPAPAASNAANAAETFSTWEKTCGRNISEVLLEVARAGGARWTSLEEDGGGDFFAFVNPRAYHHARWLIPLKIYRLTAKQVDAFLSGEELVSSQLPVSPMAESFIEVRFANTEFASLCH</sequence>
<name>U6KU61_EIMTE</name>
<dbReference type="Proteomes" id="UP000030747">
    <property type="component" value="Unassembled WGS sequence"/>
</dbReference>
<organism evidence="2 3">
    <name type="scientific">Eimeria tenella</name>
    <name type="common">Coccidian parasite</name>
    <dbReference type="NCBI Taxonomy" id="5802"/>
    <lineage>
        <taxon>Eukaryota</taxon>
        <taxon>Sar</taxon>
        <taxon>Alveolata</taxon>
        <taxon>Apicomplexa</taxon>
        <taxon>Conoidasida</taxon>
        <taxon>Coccidia</taxon>
        <taxon>Eucoccidiorida</taxon>
        <taxon>Eimeriorina</taxon>
        <taxon>Eimeriidae</taxon>
        <taxon>Eimeria</taxon>
    </lineage>
</organism>
<dbReference type="VEuPathDB" id="ToxoDB:ETH2_1222000"/>
<keyword evidence="3" id="KW-1185">Reference proteome</keyword>
<dbReference type="PANTHER" id="PTHR22538">
    <property type="entry name" value="CILIA- AND FLAGELLA-ASSOCIATED PROTEIN 74"/>
    <property type="match status" value="1"/>
</dbReference>
<dbReference type="PANTHER" id="PTHR22538:SF0">
    <property type="entry name" value="CILIA- AND FLAGELLA-ASSOCIATED PROTEIN 74"/>
    <property type="match status" value="1"/>
</dbReference>
<evidence type="ECO:0000256" key="1">
    <source>
        <dbReference type="SAM" id="MobiDB-lite"/>
    </source>
</evidence>
<evidence type="ECO:0000313" key="3">
    <source>
        <dbReference type="Proteomes" id="UP000030747"/>
    </source>
</evidence>
<feature type="compositionally biased region" description="Basic and acidic residues" evidence="1">
    <location>
        <begin position="839"/>
        <end position="849"/>
    </location>
</feature>
<dbReference type="VEuPathDB" id="ToxoDB:ETH_00019370"/>
<gene>
    <name evidence="2" type="ORF">ETH_00019370</name>
</gene>
<proteinExistence type="predicted"/>
<dbReference type="AlphaFoldDB" id="U6KU61"/>
<feature type="region of interest" description="Disordered" evidence="1">
    <location>
        <begin position="536"/>
        <end position="558"/>
    </location>
</feature>
<dbReference type="RefSeq" id="XP_013231188.1">
    <property type="nucleotide sequence ID" value="XM_013375734.1"/>
</dbReference>
<protein>
    <recommendedName>
        <fullName evidence="4">Flagellar associated protein, related</fullName>
    </recommendedName>
</protein>
<evidence type="ECO:0008006" key="4">
    <source>
        <dbReference type="Google" id="ProtNLM"/>
    </source>
</evidence>
<reference evidence="2" key="1">
    <citation type="submission" date="2013-10" db="EMBL/GenBank/DDBJ databases">
        <title>Genomic analysis of the causative agents of coccidiosis in chickens.</title>
        <authorList>
            <person name="Reid A.J."/>
            <person name="Blake D."/>
            <person name="Billington K."/>
            <person name="Browne H."/>
            <person name="Dunn M."/>
            <person name="Hung S."/>
            <person name="Kawahara F."/>
            <person name="Miranda-Saavedra D."/>
            <person name="Mourier T."/>
            <person name="Nagra H."/>
            <person name="Otto T.D."/>
            <person name="Rawlings N."/>
            <person name="Sanchez A."/>
            <person name="Sanders M."/>
            <person name="Subramaniam C."/>
            <person name="Tay Y."/>
            <person name="Dear P."/>
            <person name="Doerig C."/>
            <person name="Gruber A."/>
            <person name="Parkinson J."/>
            <person name="Shirley M."/>
            <person name="Wan K.L."/>
            <person name="Berriman M."/>
            <person name="Tomley F."/>
            <person name="Pain A."/>
        </authorList>
    </citation>
    <scope>NUCLEOTIDE SEQUENCE [LARGE SCALE GENOMIC DNA]</scope>
    <source>
        <strain evidence="2">Houghton</strain>
    </source>
</reference>
<dbReference type="EMBL" id="HG675163">
    <property type="protein sequence ID" value="CDJ40438.1"/>
    <property type="molecule type" value="Genomic_DNA"/>
</dbReference>
<feature type="region of interest" description="Disordered" evidence="1">
    <location>
        <begin position="69"/>
        <end position="93"/>
    </location>
</feature>
<feature type="compositionally biased region" description="Basic and acidic residues" evidence="1">
    <location>
        <begin position="547"/>
        <end position="556"/>
    </location>
</feature>
<feature type="compositionally biased region" description="Basic and acidic residues" evidence="1">
    <location>
        <begin position="10"/>
        <end position="21"/>
    </location>
</feature>
<reference evidence="2" key="2">
    <citation type="submission" date="2013-10" db="EMBL/GenBank/DDBJ databases">
        <authorList>
            <person name="Aslett M."/>
        </authorList>
    </citation>
    <scope>NUCLEOTIDE SEQUENCE [LARGE SCALE GENOMIC DNA]</scope>
    <source>
        <strain evidence="2">Houghton</strain>
    </source>
</reference>
<feature type="region of interest" description="Disordered" evidence="1">
    <location>
        <begin position="815"/>
        <end position="890"/>
    </location>
</feature>